<dbReference type="AlphaFoldDB" id="A0A9W8U2I5"/>
<proteinExistence type="predicted"/>
<evidence type="ECO:0000256" key="2">
    <source>
        <dbReference type="SAM" id="SignalP"/>
    </source>
</evidence>
<name>A0A9W8U2I5_9AGAR</name>
<comment type="caution">
    <text evidence="3">The sequence shown here is derived from an EMBL/GenBank/DDBJ whole genome shotgun (WGS) entry which is preliminary data.</text>
</comment>
<protein>
    <submittedName>
        <fullName evidence="3">Uncharacterized protein</fullName>
    </submittedName>
</protein>
<evidence type="ECO:0000313" key="3">
    <source>
        <dbReference type="EMBL" id="KAJ3749919.1"/>
    </source>
</evidence>
<feature type="chain" id="PRO_5040741875" evidence="2">
    <location>
        <begin position="25"/>
        <end position="288"/>
    </location>
</feature>
<organism evidence="3 4">
    <name type="scientific">Lentinula detonsa</name>
    <dbReference type="NCBI Taxonomy" id="2804962"/>
    <lineage>
        <taxon>Eukaryota</taxon>
        <taxon>Fungi</taxon>
        <taxon>Dikarya</taxon>
        <taxon>Basidiomycota</taxon>
        <taxon>Agaricomycotina</taxon>
        <taxon>Agaricomycetes</taxon>
        <taxon>Agaricomycetidae</taxon>
        <taxon>Agaricales</taxon>
        <taxon>Marasmiineae</taxon>
        <taxon>Omphalotaceae</taxon>
        <taxon>Lentinula</taxon>
    </lineage>
</organism>
<evidence type="ECO:0000256" key="1">
    <source>
        <dbReference type="SAM" id="MobiDB-lite"/>
    </source>
</evidence>
<sequence length="288" mass="32538">MHLLSSPAHLFSMILLSIVLGVMTMAVPLTVRDTDIGKLQWHPERRVIKVNLVRRYGQEQPPPKEDTGKAVCTQNLDSREHWYLYITSAHGFYAVQEDRLWRLRKVDNGKKITSGLNLGTIQFNQDFDPNKAANRVPLMENLYSKIETITDSTQFTALNATIDFLKTNIPEGLTYTPNPKDPDAWTKIFLAMTDYDQYRQIFPSVAPKDRYEKIPEGTTEAQRAGIIKHGLTTFTSSSQPDESQEPSRRPGEGLKKSSSQPGVKSKEQGDDGSQTQLSDPRMKISNLL</sequence>
<reference evidence="3 4" key="1">
    <citation type="journal article" date="2023" name="Proc. Natl. Acad. Sci. U.S.A.">
        <title>A global phylogenomic analysis of the shiitake genus Lentinula.</title>
        <authorList>
            <person name="Sierra-Patev S."/>
            <person name="Min B."/>
            <person name="Naranjo-Ortiz M."/>
            <person name="Looney B."/>
            <person name="Konkel Z."/>
            <person name="Slot J.C."/>
            <person name="Sakamoto Y."/>
            <person name="Steenwyk J.L."/>
            <person name="Rokas A."/>
            <person name="Carro J."/>
            <person name="Camarero S."/>
            <person name="Ferreira P."/>
            <person name="Molpeceres G."/>
            <person name="Ruiz-Duenas F.J."/>
            <person name="Serrano A."/>
            <person name="Henrissat B."/>
            <person name="Drula E."/>
            <person name="Hughes K.W."/>
            <person name="Mata J.L."/>
            <person name="Ishikawa N.K."/>
            <person name="Vargas-Isla R."/>
            <person name="Ushijima S."/>
            <person name="Smith C.A."/>
            <person name="Donoghue J."/>
            <person name="Ahrendt S."/>
            <person name="Andreopoulos W."/>
            <person name="He G."/>
            <person name="LaButti K."/>
            <person name="Lipzen A."/>
            <person name="Ng V."/>
            <person name="Riley R."/>
            <person name="Sandor L."/>
            <person name="Barry K."/>
            <person name="Martinez A.T."/>
            <person name="Xiao Y."/>
            <person name="Gibbons J.G."/>
            <person name="Terashima K."/>
            <person name="Grigoriev I.V."/>
            <person name="Hibbett D."/>
        </authorList>
    </citation>
    <scope>NUCLEOTIDE SEQUENCE [LARGE SCALE GENOMIC DNA]</scope>
    <source>
        <strain evidence="3 4">TFB7810</strain>
    </source>
</reference>
<feature type="non-terminal residue" evidence="3">
    <location>
        <position position="1"/>
    </location>
</feature>
<feature type="signal peptide" evidence="2">
    <location>
        <begin position="1"/>
        <end position="24"/>
    </location>
</feature>
<keyword evidence="2" id="KW-0732">Signal</keyword>
<evidence type="ECO:0000313" key="4">
    <source>
        <dbReference type="Proteomes" id="UP001142393"/>
    </source>
</evidence>
<dbReference type="EMBL" id="JANVFU010000001">
    <property type="protein sequence ID" value="KAJ3749919.1"/>
    <property type="molecule type" value="Genomic_DNA"/>
</dbReference>
<feature type="region of interest" description="Disordered" evidence="1">
    <location>
        <begin position="231"/>
        <end position="288"/>
    </location>
</feature>
<feature type="compositionally biased region" description="Basic and acidic residues" evidence="1">
    <location>
        <begin position="245"/>
        <end position="255"/>
    </location>
</feature>
<accession>A0A9W8U2I5</accession>
<gene>
    <name evidence="3" type="ORF">DFH05DRAFT_1465023</name>
</gene>
<dbReference type="Proteomes" id="UP001142393">
    <property type="component" value="Unassembled WGS sequence"/>
</dbReference>
<keyword evidence="4" id="KW-1185">Reference proteome</keyword>